<dbReference type="GO" id="GO:0005737">
    <property type="term" value="C:cytoplasm"/>
    <property type="evidence" value="ECO:0007669"/>
    <property type="project" value="TreeGrafter"/>
</dbReference>
<dbReference type="GO" id="GO:0000213">
    <property type="term" value="F:tRNA-intron lyase activity"/>
    <property type="evidence" value="ECO:0007669"/>
    <property type="project" value="UniProtKB-EC"/>
</dbReference>
<keyword evidence="6" id="KW-0378">Hydrolase</keyword>
<evidence type="ECO:0000256" key="3">
    <source>
        <dbReference type="ARBA" id="ARBA00034031"/>
    </source>
</evidence>
<proteinExistence type="inferred from homology"/>
<dbReference type="GO" id="GO:0000379">
    <property type="term" value="P:tRNA-type intron splice site recognition and cleavage"/>
    <property type="evidence" value="ECO:0007669"/>
    <property type="project" value="TreeGrafter"/>
</dbReference>
<dbReference type="CDD" id="cd22363">
    <property type="entry name" value="tRNA-intron_lyase_C"/>
    <property type="match status" value="1"/>
</dbReference>
<dbReference type="OrthoDB" id="10249562at2759"/>
<sequence>MLFTPIIKQKKGGNKSSLQPPLPDGSRVIGVFTGISVEVCGAEDIRKIYENGFFGKGSKSRGAPKLITTGTIDDSESLSLELEESAFLAYFLGILCIHDIQCKEMQYREFLEAAKNVNSHFVECLGSYLYLKSKGWVIKSGIKFGGNFLIYKRGPRYNHASFIIFVHTKSDTKHISIKDLKGLQRIAETSDKDVLLLEVSKPIVLNYNTISDLAALKISETIIRRFNSTSFVQSQKITK</sequence>
<dbReference type="InterPro" id="IPR011856">
    <property type="entry name" value="tRNA_endonuc-like_dom_sf"/>
</dbReference>
<dbReference type="PANTHER" id="PTHR21227">
    <property type="entry name" value="TRNA-SPLICING ENDONUCLEASE SUBUNIT SEN2"/>
    <property type="match status" value="1"/>
</dbReference>
<dbReference type="InterPro" id="IPR006676">
    <property type="entry name" value="tRNA_splic"/>
</dbReference>
<dbReference type="GO" id="GO:0000214">
    <property type="term" value="C:tRNA-intron endonuclease complex"/>
    <property type="evidence" value="ECO:0007669"/>
    <property type="project" value="TreeGrafter"/>
</dbReference>
<name>A0A0K8V3E2_BACLA</name>
<feature type="domain" description="tRNA intron endonuclease N-terminal" evidence="5">
    <location>
        <begin position="29"/>
        <end position="110"/>
    </location>
</feature>
<evidence type="ECO:0000259" key="4">
    <source>
        <dbReference type="Pfam" id="PF01974"/>
    </source>
</evidence>
<dbReference type="InterPro" id="IPR006678">
    <property type="entry name" value="tRNA_intron_Endonuc_N"/>
</dbReference>
<keyword evidence="6" id="KW-0255">Endonuclease</keyword>
<dbReference type="Pfam" id="PF02778">
    <property type="entry name" value="tRNA_int_endo_N"/>
    <property type="match status" value="1"/>
</dbReference>
<comment type="similarity">
    <text evidence="1">Belongs to the tRNA-intron endonuclease family.</text>
</comment>
<dbReference type="Pfam" id="PF01974">
    <property type="entry name" value="tRNA_int_endo"/>
    <property type="match status" value="1"/>
</dbReference>
<dbReference type="GO" id="GO:0003676">
    <property type="term" value="F:nucleic acid binding"/>
    <property type="evidence" value="ECO:0007669"/>
    <property type="project" value="InterPro"/>
</dbReference>
<comment type="catalytic activity">
    <reaction evidence="3">
        <text>pretRNA = a 3'-half-tRNA molecule with a 5'-OH end + a 5'-half-tRNA molecule with a 2',3'-cyclic phosphate end + an intron with a 2',3'-cyclic phosphate and a 5'-hydroxyl terminus.</text>
        <dbReference type="EC" id="4.6.1.16"/>
    </reaction>
</comment>
<dbReference type="Gene3D" id="3.40.1170.20">
    <property type="entry name" value="tRNA intron endonuclease, N-terminal domain"/>
    <property type="match status" value="1"/>
</dbReference>
<dbReference type="SUPFAM" id="SSF53032">
    <property type="entry name" value="tRNA-intron endonuclease catalytic domain-like"/>
    <property type="match status" value="1"/>
</dbReference>
<protein>
    <recommendedName>
        <fullName evidence="2">tRNA-intron lyase</fullName>
        <ecNumber evidence="2">4.6.1.16</ecNumber>
    </recommendedName>
</protein>
<organism evidence="6">
    <name type="scientific">Bactrocera latifrons</name>
    <name type="common">Malaysian fruit fly</name>
    <name type="synonym">Chaetodacus latifrons</name>
    <dbReference type="NCBI Taxonomy" id="174628"/>
    <lineage>
        <taxon>Eukaryota</taxon>
        <taxon>Metazoa</taxon>
        <taxon>Ecdysozoa</taxon>
        <taxon>Arthropoda</taxon>
        <taxon>Hexapoda</taxon>
        <taxon>Insecta</taxon>
        <taxon>Pterygota</taxon>
        <taxon>Neoptera</taxon>
        <taxon>Endopterygota</taxon>
        <taxon>Diptera</taxon>
        <taxon>Brachycera</taxon>
        <taxon>Muscomorpha</taxon>
        <taxon>Tephritoidea</taxon>
        <taxon>Tephritidae</taxon>
        <taxon>Bactrocera</taxon>
        <taxon>Bactrocera</taxon>
    </lineage>
</organism>
<evidence type="ECO:0000259" key="5">
    <source>
        <dbReference type="Pfam" id="PF02778"/>
    </source>
</evidence>
<dbReference type="Gene3D" id="3.40.1350.10">
    <property type="match status" value="1"/>
</dbReference>
<accession>A0A0K8V3E2</accession>
<gene>
    <name evidence="6" type="primary">Tsen2</name>
    <name evidence="6" type="ORF">c0_g1_i1</name>
</gene>
<reference evidence="6" key="1">
    <citation type="submission" date="2015-06" db="EMBL/GenBank/DDBJ databases">
        <authorList>
            <person name="Hoefler B.C."/>
            <person name="Straight P.D."/>
        </authorList>
    </citation>
    <scope>NUCLEOTIDE SEQUENCE</scope>
</reference>
<dbReference type="InterPro" id="IPR006677">
    <property type="entry name" value="tRNA_intron_Endonuc_cat-like"/>
</dbReference>
<keyword evidence="6" id="KW-0540">Nuclease</keyword>
<evidence type="ECO:0000256" key="2">
    <source>
        <dbReference type="ARBA" id="ARBA00012573"/>
    </source>
</evidence>
<evidence type="ECO:0000313" key="6">
    <source>
        <dbReference type="EMBL" id="JAI33442.1"/>
    </source>
</evidence>
<dbReference type="InterPro" id="IPR036167">
    <property type="entry name" value="tRNA_intron_Endo_cat-like_sf"/>
</dbReference>
<dbReference type="EMBL" id="GDHF01018872">
    <property type="protein sequence ID" value="JAI33442.1"/>
    <property type="molecule type" value="Transcribed_RNA"/>
</dbReference>
<feature type="domain" description="tRNA intron endonuclease catalytic" evidence="4">
    <location>
        <begin position="128"/>
        <end position="200"/>
    </location>
</feature>
<dbReference type="EC" id="4.6.1.16" evidence="2"/>
<dbReference type="PANTHER" id="PTHR21227:SF0">
    <property type="entry name" value="TRNA-SPLICING ENDONUCLEASE SUBUNIT SEN2"/>
    <property type="match status" value="1"/>
</dbReference>
<dbReference type="AlphaFoldDB" id="A0A0K8V3E2"/>
<evidence type="ECO:0000256" key="1">
    <source>
        <dbReference type="ARBA" id="ARBA00008078"/>
    </source>
</evidence>